<comment type="caution">
    <text evidence="2">The sequence shown here is derived from an EMBL/GenBank/DDBJ whole genome shotgun (WGS) entry which is preliminary data.</text>
</comment>
<dbReference type="PROSITE" id="PS51688">
    <property type="entry name" value="ICA"/>
    <property type="match status" value="1"/>
</dbReference>
<dbReference type="EMBL" id="JAMGTK010000019">
    <property type="protein sequence ID" value="MDK4512594.1"/>
    <property type="molecule type" value="Genomic_DNA"/>
</dbReference>
<protein>
    <submittedName>
        <fullName evidence="2">Tail fiber domain-containing protein</fullName>
    </submittedName>
</protein>
<evidence type="ECO:0000313" key="2">
    <source>
        <dbReference type="EMBL" id="MDK4512594.1"/>
    </source>
</evidence>
<accession>A0AAW6WDG9</accession>
<keyword evidence="3" id="KW-1185">Reference proteome</keyword>
<feature type="domain" description="Peptidase S74" evidence="1">
    <location>
        <begin position="35"/>
        <end position="121"/>
    </location>
</feature>
<sequence length="126" mass="13878">MEELPFLRKDQSGTLNGNLTVQGSIYAADNVTAYSDIRLKKNIKPIGNALDKVLSLTGYTFDMNGKRNTGVIAQELRKVLPEAVVEDDKGYLSVAYGNIVGLLINAIKEQQKQIDELRGEKYGTSN</sequence>
<organism evidence="2 3">
    <name type="scientific">Fusobacterium necrophorum</name>
    <dbReference type="NCBI Taxonomy" id="859"/>
    <lineage>
        <taxon>Bacteria</taxon>
        <taxon>Fusobacteriati</taxon>
        <taxon>Fusobacteriota</taxon>
        <taxon>Fusobacteriia</taxon>
        <taxon>Fusobacteriales</taxon>
        <taxon>Fusobacteriaceae</taxon>
        <taxon>Fusobacterium</taxon>
    </lineage>
</organism>
<proteinExistence type="predicted"/>
<gene>
    <name evidence="2" type="ORF">MWG07_10060</name>
</gene>
<dbReference type="AlphaFoldDB" id="A0AAW6WDG9"/>
<dbReference type="Proteomes" id="UP001173223">
    <property type="component" value="Unassembled WGS sequence"/>
</dbReference>
<dbReference type="InterPro" id="IPR030392">
    <property type="entry name" value="S74_ICA"/>
</dbReference>
<evidence type="ECO:0000313" key="3">
    <source>
        <dbReference type="Proteomes" id="UP001173223"/>
    </source>
</evidence>
<evidence type="ECO:0000259" key="1">
    <source>
        <dbReference type="PROSITE" id="PS51688"/>
    </source>
</evidence>
<reference evidence="2" key="2">
    <citation type="submission" date="2022-04" db="EMBL/GenBank/DDBJ databases">
        <authorList>
            <person name="Livingstone P.G."/>
        </authorList>
    </citation>
    <scope>NUCLEOTIDE SEQUENCE</scope>
    <source>
        <strain evidence="2">BRON_8</strain>
    </source>
</reference>
<dbReference type="Pfam" id="PF13884">
    <property type="entry name" value="Peptidase_S74"/>
    <property type="match status" value="1"/>
</dbReference>
<name>A0AAW6WDG9_9FUSO</name>
<reference evidence="2" key="1">
    <citation type="journal article" date="2022" name="Gene">
        <title>A genome-led study on the pathogenesis of Fusobacterium necrophorum infections.</title>
        <authorList>
            <person name="Thapa G."/>
            <person name="Jayal A."/>
            <person name="Sikazwe E."/>
            <person name="Perry T."/>
            <person name="Mohammed Al Balushi A."/>
            <person name="Livingstone P."/>
        </authorList>
    </citation>
    <scope>NUCLEOTIDE SEQUENCE</scope>
    <source>
        <strain evidence="2">BRON_8</strain>
    </source>
</reference>